<dbReference type="RefSeq" id="WP_332287953.1">
    <property type="nucleotide sequence ID" value="NZ_JAZIBG010000009.1"/>
</dbReference>
<evidence type="ECO:0000256" key="3">
    <source>
        <dbReference type="ARBA" id="ARBA00006171"/>
    </source>
</evidence>
<comment type="catalytic activity">
    <reaction evidence="1">
        <text>2-phosphoglycolate + H2O = glycolate + phosphate</text>
        <dbReference type="Rhea" id="RHEA:14369"/>
        <dbReference type="ChEBI" id="CHEBI:15377"/>
        <dbReference type="ChEBI" id="CHEBI:29805"/>
        <dbReference type="ChEBI" id="CHEBI:43474"/>
        <dbReference type="ChEBI" id="CHEBI:58033"/>
        <dbReference type="EC" id="3.1.3.18"/>
    </reaction>
</comment>
<reference evidence="5 6" key="1">
    <citation type="submission" date="2024-02" db="EMBL/GenBank/DDBJ databases">
        <title>Genome sequence of Aquincola sp. MAHUQ-54.</title>
        <authorList>
            <person name="Huq M.A."/>
        </authorList>
    </citation>
    <scope>NUCLEOTIDE SEQUENCE [LARGE SCALE GENOMIC DNA]</scope>
    <source>
        <strain evidence="5 6">MAHUQ-54</strain>
    </source>
</reference>
<keyword evidence="6" id="KW-1185">Reference proteome</keyword>
<dbReference type="GO" id="GO:0005829">
    <property type="term" value="C:cytosol"/>
    <property type="evidence" value="ECO:0007669"/>
    <property type="project" value="TreeGrafter"/>
</dbReference>
<dbReference type="SUPFAM" id="SSF56784">
    <property type="entry name" value="HAD-like"/>
    <property type="match status" value="1"/>
</dbReference>
<evidence type="ECO:0000313" key="5">
    <source>
        <dbReference type="EMBL" id="MEF7613037.1"/>
    </source>
</evidence>
<dbReference type="InterPro" id="IPR023214">
    <property type="entry name" value="HAD_sf"/>
</dbReference>
<dbReference type="InterPro" id="IPR036412">
    <property type="entry name" value="HAD-like_sf"/>
</dbReference>
<evidence type="ECO:0000313" key="6">
    <source>
        <dbReference type="Proteomes" id="UP001336250"/>
    </source>
</evidence>
<comment type="caution">
    <text evidence="5">The sequence shown here is derived from an EMBL/GenBank/DDBJ whole genome shotgun (WGS) entry which is preliminary data.</text>
</comment>
<evidence type="ECO:0000256" key="2">
    <source>
        <dbReference type="ARBA" id="ARBA00004818"/>
    </source>
</evidence>
<dbReference type="EC" id="3.1.3.18" evidence="4"/>
<comment type="pathway">
    <text evidence="2">Organic acid metabolism; glycolate biosynthesis; glycolate from 2-phosphoglycolate: step 1/1.</text>
</comment>
<dbReference type="InterPro" id="IPR050155">
    <property type="entry name" value="HAD-like_hydrolase_sf"/>
</dbReference>
<dbReference type="GO" id="GO:0006281">
    <property type="term" value="P:DNA repair"/>
    <property type="evidence" value="ECO:0007669"/>
    <property type="project" value="TreeGrafter"/>
</dbReference>
<accession>A0AAW9QCP0</accession>
<comment type="similarity">
    <text evidence="3">Belongs to the HAD-like hydrolase superfamily. CbbY/CbbZ/Gph/YieH family.</text>
</comment>
<organism evidence="5 6">
    <name type="scientific">Aquincola agrisoli</name>
    <dbReference type="NCBI Taxonomy" id="3119538"/>
    <lineage>
        <taxon>Bacteria</taxon>
        <taxon>Pseudomonadati</taxon>
        <taxon>Pseudomonadota</taxon>
        <taxon>Betaproteobacteria</taxon>
        <taxon>Burkholderiales</taxon>
        <taxon>Sphaerotilaceae</taxon>
        <taxon>Aquincola</taxon>
    </lineage>
</organism>
<dbReference type="SFLD" id="SFLDS00003">
    <property type="entry name" value="Haloacid_Dehalogenase"/>
    <property type="match status" value="1"/>
</dbReference>
<dbReference type="InterPro" id="IPR023198">
    <property type="entry name" value="PGP-like_dom2"/>
</dbReference>
<dbReference type="Proteomes" id="UP001336250">
    <property type="component" value="Unassembled WGS sequence"/>
</dbReference>
<gene>
    <name evidence="5" type="ORF">V4F39_03870</name>
</gene>
<dbReference type="EMBL" id="JAZIBG010000009">
    <property type="protein sequence ID" value="MEF7613037.1"/>
    <property type="molecule type" value="Genomic_DNA"/>
</dbReference>
<sequence>MKPRIEALEAIAFDLDGTLVDSAPDIRHALNSALQKAGMRSFELEVVRGWIGDGPEATIARAMAAQGIDPHDAPGRALLAHLRRGFDKTALAAPLALGTVFDGIAALLADLARQYRLVVVTNKPTPLARALLDAARLLPFFGAVHGADRPEQRKPAPVLLNEAAARLGLDAGAPLLMVGDGRADLMAARAAGCPVALAGWGYGAEGWDGPAPWRVGTPAELRDALLPAMCTAVTTQNTLVHF</sequence>
<proteinExistence type="inferred from homology"/>
<dbReference type="PANTHER" id="PTHR43434:SF1">
    <property type="entry name" value="PHOSPHOGLYCOLATE PHOSPHATASE"/>
    <property type="match status" value="1"/>
</dbReference>
<dbReference type="Pfam" id="PF00702">
    <property type="entry name" value="Hydrolase"/>
    <property type="match status" value="1"/>
</dbReference>
<dbReference type="SFLD" id="SFLDG01129">
    <property type="entry name" value="C1.5:_HAD__Beta-PGM__Phosphata"/>
    <property type="match status" value="1"/>
</dbReference>
<dbReference type="GO" id="GO:0008967">
    <property type="term" value="F:phosphoglycolate phosphatase activity"/>
    <property type="evidence" value="ECO:0007669"/>
    <property type="project" value="UniProtKB-EC"/>
</dbReference>
<name>A0AAW9QCP0_9BURK</name>
<dbReference type="Gene3D" id="1.10.150.240">
    <property type="entry name" value="Putative phosphatase, domain 2"/>
    <property type="match status" value="1"/>
</dbReference>
<evidence type="ECO:0000256" key="1">
    <source>
        <dbReference type="ARBA" id="ARBA00000830"/>
    </source>
</evidence>
<dbReference type="PANTHER" id="PTHR43434">
    <property type="entry name" value="PHOSPHOGLYCOLATE PHOSPHATASE"/>
    <property type="match status" value="1"/>
</dbReference>
<dbReference type="Gene3D" id="3.40.50.1000">
    <property type="entry name" value="HAD superfamily/HAD-like"/>
    <property type="match status" value="1"/>
</dbReference>
<protein>
    <recommendedName>
        <fullName evidence="4">phosphoglycolate phosphatase</fullName>
        <ecNumber evidence="4">3.1.3.18</ecNumber>
    </recommendedName>
</protein>
<dbReference type="NCBIfam" id="TIGR01549">
    <property type="entry name" value="HAD-SF-IA-v1"/>
    <property type="match status" value="1"/>
</dbReference>
<dbReference type="AlphaFoldDB" id="A0AAW9QCP0"/>
<keyword evidence="5" id="KW-0378">Hydrolase</keyword>
<dbReference type="InterPro" id="IPR006439">
    <property type="entry name" value="HAD-SF_hydro_IA"/>
</dbReference>
<evidence type="ECO:0000256" key="4">
    <source>
        <dbReference type="ARBA" id="ARBA00013078"/>
    </source>
</evidence>